<reference evidence="1 2" key="1">
    <citation type="submission" date="2017-04" db="EMBL/GenBank/DDBJ databases">
        <authorList>
            <person name="Afonso C.L."/>
            <person name="Miller P.J."/>
            <person name="Scott M.A."/>
            <person name="Spackman E."/>
            <person name="Goraichik I."/>
            <person name="Dimitrov K.M."/>
            <person name="Suarez D.L."/>
            <person name="Swayne D.E."/>
        </authorList>
    </citation>
    <scope>NUCLEOTIDE SEQUENCE [LARGE SCALE GENOMIC DNA]</scope>
    <source>
        <strain evidence="1 2">N3/975</strain>
    </source>
</reference>
<dbReference type="Proteomes" id="UP000192940">
    <property type="component" value="Chromosome I"/>
</dbReference>
<evidence type="ECO:0000313" key="1">
    <source>
        <dbReference type="EMBL" id="SMF85749.1"/>
    </source>
</evidence>
<organism evidence="1 2">
    <name type="scientific">Paenibacillus uliginis N3/975</name>
    <dbReference type="NCBI Taxonomy" id="1313296"/>
    <lineage>
        <taxon>Bacteria</taxon>
        <taxon>Bacillati</taxon>
        <taxon>Bacillota</taxon>
        <taxon>Bacilli</taxon>
        <taxon>Bacillales</taxon>
        <taxon>Paenibacillaceae</taxon>
        <taxon>Paenibacillus</taxon>
    </lineage>
</organism>
<dbReference type="STRING" id="1313296.SAMN05661091_3135"/>
<protein>
    <submittedName>
        <fullName evidence="1">Uncharacterized protein</fullName>
    </submittedName>
</protein>
<sequence>MSVSSSRKITQLLGAELEKLVTLPLIWLSLIGTFI</sequence>
<name>A0A1X7HHF3_9BACL</name>
<accession>A0A1X7HHF3</accession>
<evidence type="ECO:0000313" key="2">
    <source>
        <dbReference type="Proteomes" id="UP000192940"/>
    </source>
</evidence>
<proteinExistence type="predicted"/>
<gene>
    <name evidence="1" type="ORF">SAMN05661091_3135</name>
</gene>
<dbReference type="EMBL" id="LT840184">
    <property type="protein sequence ID" value="SMF85749.1"/>
    <property type="molecule type" value="Genomic_DNA"/>
</dbReference>
<dbReference type="AlphaFoldDB" id="A0A1X7HHF3"/>
<keyword evidence="2" id="KW-1185">Reference proteome</keyword>